<dbReference type="Proteomes" id="UP000601223">
    <property type="component" value="Unassembled WGS sequence"/>
</dbReference>
<keyword evidence="5 10" id="KW-0545">Nucleotide biosynthesis</keyword>
<comment type="similarity">
    <text evidence="1 10">Belongs to the thymidylate kinase family.</text>
</comment>
<evidence type="ECO:0000256" key="4">
    <source>
        <dbReference type="ARBA" id="ARBA00022679"/>
    </source>
</evidence>
<comment type="catalytic activity">
    <reaction evidence="9 10">
        <text>dTMP + ATP = dTDP + ADP</text>
        <dbReference type="Rhea" id="RHEA:13517"/>
        <dbReference type="ChEBI" id="CHEBI:30616"/>
        <dbReference type="ChEBI" id="CHEBI:58369"/>
        <dbReference type="ChEBI" id="CHEBI:63528"/>
        <dbReference type="ChEBI" id="CHEBI:456216"/>
        <dbReference type="EC" id="2.7.4.9"/>
    </reaction>
</comment>
<keyword evidence="13" id="KW-1185">Reference proteome</keyword>
<name>A0A8J3NMD2_9ACTN</name>
<dbReference type="CDD" id="cd01672">
    <property type="entry name" value="TMPK"/>
    <property type="match status" value="1"/>
</dbReference>
<dbReference type="EC" id="2.7.4.9" evidence="2 10"/>
<gene>
    <name evidence="10" type="primary">tmk</name>
    <name evidence="12" type="ORF">Cba03nite_73860</name>
</gene>
<dbReference type="NCBIfam" id="TIGR00041">
    <property type="entry name" value="DTMP_kinase"/>
    <property type="match status" value="1"/>
</dbReference>
<keyword evidence="8 10" id="KW-0067">ATP-binding</keyword>
<dbReference type="HAMAP" id="MF_00165">
    <property type="entry name" value="Thymidylate_kinase"/>
    <property type="match status" value="1"/>
</dbReference>
<comment type="caution">
    <text evidence="10">Lacks conserved residue(s) required for the propagation of feature annotation.</text>
</comment>
<dbReference type="GO" id="GO:0006233">
    <property type="term" value="P:dTDP biosynthetic process"/>
    <property type="evidence" value="ECO:0007669"/>
    <property type="project" value="InterPro"/>
</dbReference>
<evidence type="ECO:0000256" key="3">
    <source>
        <dbReference type="ARBA" id="ARBA00017144"/>
    </source>
</evidence>
<evidence type="ECO:0000256" key="5">
    <source>
        <dbReference type="ARBA" id="ARBA00022727"/>
    </source>
</evidence>
<reference evidence="12 13" key="1">
    <citation type="submission" date="2021-01" db="EMBL/GenBank/DDBJ databases">
        <title>Whole genome shotgun sequence of Catellatospora bangladeshensis NBRC 107357.</title>
        <authorList>
            <person name="Komaki H."/>
            <person name="Tamura T."/>
        </authorList>
    </citation>
    <scope>NUCLEOTIDE SEQUENCE [LARGE SCALE GENOMIC DNA]</scope>
    <source>
        <strain evidence="12 13">NBRC 107357</strain>
    </source>
</reference>
<comment type="function">
    <text evidence="10">Phosphorylation of dTMP to form dTDP in both de novo and salvage pathways of dTTP synthesis.</text>
</comment>
<organism evidence="12 13">
    <name type="scientific">Catellatospora bangladeshensis</name>
    <dbReference type="NCBI Taxonomy" id="310355"/>
    <lineage>
        <taxon>Bacteria</taxon>
        <taxon>Bacillati</taxon>
        <taxon>Actinomycetota</taxon>
        <taxon>Actinomycetes</taxon>
        <taxon>Micromonosporales</taxon>
        <taxon>Micromonosporaceae</taxon>
        <taxon>Catellatospora</taxon>
    </lineage>
</organism>
<dbReference type="RefSeq" id="WP_203756731.1">
    <property type="nucleotide sequence ID" value="NZ_BONF01000058.1"/>
</dbReference>
<dbReference type="GO" id="GO:0005524">
    <property type="term" value="F:ATP binding"/>
    <property type="evidence" value="ECO:0007669"/>
    <property type="project" value="UniProtKB-UniRule"/>
</dbReference>
<evidence type="ECO:0000313" key="13">
    <source>
        <dbReference type="Proteomes" id="UP000601223"/>
    </source>
</evidence>
<dbReference type="SUPFAM" id="SSF52540">
    <property type="entry name" value="P-loop containing nucleoside triphosphate hydrolases"/>
    <property type="match status" value="1"/>
</dbReference>
<evidence type="ECO:0000256" key="10">
    <source>
        <dbReference type="HAMAP-Rule" id="MF_00165"/>
    </source>
</evidence>
<sequence>MTAEFVAVEGPTGSGKTTIAGLLAHRLNGWRGHEAVLTAEPTRSPFGDLVRASEWMLQGRALALALAADRAHHVESMIIPTLDSGKHVITDRYVQSSMVLHRIDGLEPDEIWTYNQYFLQCTTVYLVDRPEVIASRLAARSRATRLELTGTPQRQLEYYRDAAAFLAHPDHNWIQHTIDCYGRRPPEIVDEIMRLLNQDRIPGHL</sequence>
<dbReference type="GO" id="GO:0004798">
    <property type="term" value="F:dTMP kinase activity"/>
    <property type="evidence" value="ECO:0007669"/>
    <property type="project" value="UniProtKB-UniRule"/>
</dbReference>
<keyword evidence="4 10" id="KW-0808">Transferase</keyword>
<evidence type="ECO:0000259" key="11">
    <source>
        <dbReference type="Pfam" id="PF02223"/>
    </source>
</evidence>
<evidence type="ECO:0000256" key="8">
    <source>
        <dbReference type="ARBA" id="ARBA00022840"/>
    </source>
</evidence>
<evidence type="ECO:0000256" key="7">
    <source>
        <dbReference type="ARBA" id="ARBA00022777"/>
    </source>
</evidence>
<evidence type="ECO:0000313" key="12">
    <source>
        <dbReference type="EMBL" id="GIF86037.1"/>
    </source>
</evidence>
<dbReference type="AlphaFoldDB" id="A0A8J3NMD2"/>
<dbReference type="Gene3D" id="3.40.50.300">
    <property type="entry name" value="P-loop containing nucleotide triphosphate hydrolases"/>
    <property type="match status" value="1"/>
</dbReference>
<dbReference type="GO" id="GO:0006235">
    <property type="term" value="P:dTTP biosynthetic process"/>
    <property type="evidence" value="ECO:0007669"/>
    <property type="project" value="UniProtKB-UniRule"/>
</dbReference>
<dbReference type="PANTHER" id="PTHR10344:SF4">
    <property type="entry name" value="UMP-CMP KINASE 2, MITOCHONDRIAL"/>
    <property type="match status" value="1"/>
</dbReference>
<dbReference type="Pfam" id="PF02223">
    <property type="entry name" value="Thymidylate_kin"/>
    <property type="match status" value="1"/>
</dbReference>
<evidence type="ECO:0000256" key="9">
    <source>
        <dbReference type="ARBA" id="ARBA00048743"/>
    </source>
</evidence>
<keyword evidence="6 10" id="KW-0547">Nucleotide-binding</keyword>
<dbReference type="InterPro" id="IPR027417">
    <property type="entry name" value="P-loop_NTPase"/>
</dbReference>
<dbReference type="GO" id="GO:0005737">
    <property type="term" value="C:cytoplasm"/>
    <property type="evidence" value="ECO:0007669"/>
    <property type="project" value="TreeGrafter"/>
</dbReference>
<protein>
    <recommendedName>
        <fullName evidence="3 10">Thymidylate kinase</fullName>
        <ecNumber evidence="2 10">2.7.4.9</ecNumber>
    </recommendedName>
    <alternativeName>
        <fullName evidence="10">dTMP kinase</fullName>
    </alternativeName>
</protein>
<dbReference type="GO" id="GO:0006227">
    <property type="term" value="P:dUDP biosynthetic process"/>
    <property type="evidence" value="ECO:0007669"/>
    <property type="project" value="TreeGrafter"/>
</dbReference>
<evidence type="ECO:0000256" key="6">
    <source>
        <dbReference type="ARBA" id="ARBA00022741"/>
    </source>
</evidence>
<evidence type="ECO:0000256" key="2">
    <source>
        <dbReference type="ARBA" id="ARBA00012980"/>
    </source>
</evidence>
<proteinExistence type="inferred from homology"/>
<accession>A0A8J3NMD2</accession>
<comment type="caution">
    <text evidence="12">The sequence shown here is derived from an EMBL/GenBank/DDBJ whole genome shotgun (WGS) entry which is preliminary data.</text>
</comment>
<dbReference type="PANTHER" id="PTHR10344">
    <property type="entry name" value="THYMIDYLATE KINASE"/>
    <property type="match status" value="1"/>
</dbReference>
<dbReference type="EMBL" id="BONF01000058">
    <property type="protein sequence ID" value="GIF86037.1"/>
    <property type="molecule type" value="Genomic_DNA"/>
</dbReference>
<dbReference type="InterPro" id="IPR018094">
    <property type="entry name" value="Thymidylate_kinase"/>
</dbReference>
<evidence type="ECO:0000256" key="1">
    <source>
        <dbReference type="ARBA" id="ARBA00009776"/>
    </source>
</evidence>
<dbReference type="InterPro" id="IPR039430">
    <property type="entry name" value="Thymidylate_kin-like_dom"/>
</dbReference>
<keyword evidence="7 10" id="KW-0418">Kinase</keyword>
<feature type="domain" description="Thymidylate kinase-like" evidence="11">
    <location>
        <begin position="8"/>
        <end position="163"/>
    </location>
</feature>